<comment type="caution">
    <text evidence="1">The sequence shown here is derived from an EMBL/GenBank/DDBJ whole genome shotgun (WGS) entry which is preliminary data.</text>
</comment>
<dbReference type="GeneID" id="54779079"/>
<dbReference type="OrthoDB" id="2021138at2759"/>
<sequence length="459" mass="52009">MISSCPKVYDLKLANIKDSCGVTPERFPQLKSATFDNVSAEVVTQVVTIPTVHVVTINTFYDAFPANINEVHVFNGVGSSLGLEDEVLDELLSVNGTKIYSISSDFAFSSTIPSSIKRLNIIGNTEVNFPPELESLKWDSPLYGFHYPINLTSLHITKGPSSIPTFYEFMNLRSLTYTDSELEIAVIEAPKIRMIDLRNNRVKKVSVPMSTRTLKLEGNQMSFLPPISHLTQLQSLTVSSPNLKEINADCPKLTSLRINGEKVESIVVQESVEKLDYDNMMSLREVKIGNRAKSGTIAISKYSKQVHSGRVAINYHPETTRLRLILHGPCSPSYFIFPQTLETLILHYHHYHQPLDLSRSSITNFVLKVEEVIEHAVILPQSVEYLEISCKSNRVPIEFVKPSRIRELWILPDSNDSSLPLSWKWQQFNRQSYPNLRKINGKHPESFIRELRSKSCFIT</sequence>
<evidence type="ECO:0000313" key="1">
    <source>
        <dbReference type="EMBL" id="KAA8907739.1"/>
    </source>
</evidence>
<dbReference type="SUPFAM" id="SSF52058">
    <property type="entry name" value="L domain-like"/>
    <property type="match status" value="1"/>
</dbReference>
<organism evidence="1 2">
    <name type="scientific">Diutina rugosa</name>
    <name type="common">Yeast</name>
    <name type="synonym">Candida rugosa</name>
    <dbReference type="NCBI Taxonomy" id="5481"/>
    <lineage>
        <taxon>Eukaryota</taxon>
        <taxon>Fungi</taxon>
        <taxon>Dikarya</taxon>
        <taxon>Ascomycota</taxon>
        <taxon>Saccharomycotina</taxon>
        <taxon>Pichiomycetes</taxon>
        <taxon>Debaryomycetaceae</taxon>
        <taxon>Diutina</taxon>
    </lineage>
</organism>
<dbReference type="Gene3D" id="3.80.10.10">
    <property type="entry name" value="Ribonuclease Inhibitor"/>
    <property type="match status" value="1"/>
</dbReference>
<name>A0A642UY95_DIURU</name>
<dbReference type="EMBL" id="SWFT01000019">
    <property type="protein sequence ID" value="KAA8907739.1"/>
    <property type="molecule type" value="Genomic_DNA"/>
</dbReference>
<dbReference type="VEuPathDB" id="FungiDB:DIURU_000426"/>
<reference evidence="1 2" key="1">
    <citation type="submission" date="2019-07" db="EMBL/GenBank/DDBJ databases">
        <title>Genome assembly of two rare yeast pathogens: Diutina rugosa and Trichomonascus ciferrii.</title>
        <authorList>
            <person name="Mixao V."/>
            <person name="Saus E."/>
            <person name="Hansen A."/>
            <person name="Lass-Flor C."/>
            <person name="Gabaldon T."/>
        </authorList>
    </citation>
    <scope>NUCLEOTIDE SEQUENCE [LARGE SCALE GENOMIC DNA]</scope>
    <source>
        <strain evidence="1 2">CBS 613</strain>
    </source>
</reference>
<dbReference type="AlphaFoldDB" id="A0A642UY95"/>
<evidence type="ECO:0000313" key="2">
    <source>
        <dbReference type="Proteomes" id="UP000449547"/>
    </source>
</evidence>
<gene>
    <name evidence="1" type="ORF">DIURU_000426</name>
</gene>
<keyword evidence="2" id="KW-1185">Reference proteome</keyword>
<dbReference type="InterPro" id="IPR032675">
    <property type="entry name" value="LRR_dom_sf"/>
</dbReference>
<dbReference type="Proteomes" id="UP000449547">
    <property type="component" value="Unassembled WGS sequence"/>
</dbReference>
<proteinExistence type="predicted"/>
<dbReference type="RefSeq" id="XP_034014745.1">
    <property type="nucleotide sequence ID" value="XM_034157113.1"/>
</dbReference>
<protein>
    <submittedName>
        <fullName evidence="1">Uncharacterized protein</fullName>
    </submittedName>
</protein>
<accession>A0A642UY95</accession>